<protein>
    <recommendedName>
        <fullName evidence="2">Bis(5'-nucleosyl)-tetraphosphatase [asymmetrical]</fullName>
    </recommendedName>
    <alternativeName>
        <fullName evidence="5">Diadenosine 5',5'''-P1,P4-tetraphosphate asymmetrical hydrolase</fullName>
    </alternativeName>
</protein>
<dbReference type="GO" id="GO:0000166">
    <property type="term" value="F:nucleotide binding"/>
    <property type="evidence" value="ECO:0007669"/>
    <property type="project" value="UniProtKB-KW"/>
</dbReference>
<dbReference type="Pfam" id="PF00293">
    <property type="entry name" value="NUDIX"/>
    <property type="match status" value="1"/>
</dbReference>
<dbReference type="SUPFAM" id="SSF55811">
    <property type="entry name" value="Nudix"/>
    <property type="match status" value="1"/>
</dbReference>
<dbReference type="InterPro" id="IPR020084">
    <property type="entry name" value="NUDIX_hydrolase_CS"/>
</dbReference>
<dbReference type="CDD" id="cd03428">
    <property type="entry name" value="NUDIX_Ap4A_Nudt2"/>
    <property type="match status" value="1"/>
</dbReference>
<feature type="domain" description="Nudix hydrolase" evidence="6">
    <location>
        <begin position="4"/>
        <end position="139"/>
    </location>
</feature>
<dbReference type="InterPro" id="IPR003565">
    <property type="entry name" value="Tetra_PHTase"/>
</dbReference>
<dbReference type="AlphaFoldDB" id="A0A2H8THJ1"/>
<dbReference type="PROSITE" id="PS00893">
    <property type="entry name" value="NUDIX_BOX"/>
    <property type="match status" value="1"/>
</dbReference>
<evidence type="ECO:0000256" key="5">
    <source>
        <dbReference type="ARBA" id="ARBA00032644"/>
    </source>
</evidence>
<dbReference type="InterPro" id="IPR051325">
    <property type="entry name" value="Nudix_hydrolase_domain"/>
</dbReference>
<dbReference type="GO" id="GO:0006167">
    <property type="term" value="P:AMP biosynthetic process"/>
    <property type="evidence" value="ECO:0007669"/>
    <property type="project" value="TreeGrafter"/>
</dbReference>
<gene>
    <name evidence="7" type="primary">ndx-4_2</name>
</gene>
<evidence type="ECO:0000259" key="6">
    <source>
        <dbReference type="PROSITE" id="PS51462"/>
    </source>
</evidence>
<dbReference type="OrthoDB" id="276276at2759"/>
<evidence type="ECO:0000256" key="1">
    <source>
        <dbReference type="ARBA" id="ARBA00005582"/>
    </source>
</evidence>
<reference evidence="7" key="1">
    <citation type="submission" date="2017-10" db="EMBL/GenBank/DDBJ databases">
        <title>Transcriptome Assembly of Sugarcane Aphid Adults.</title>
        <authorList>
            <person name="Scully E.D."/>
            <person name="Palmer N.A."/>
            <person name="Geib S.M."/>
            <person name="Sarath G."/>
            <person name="Sattler S.E."/>
        </authorList>
    </citation>
    <scope>NUCLEOTIDE SEQUENCE</scope>
    <source>
        <tissue evidence="7">Whole body</tissue>
    </source>
</reference>
<dbReference type="PROSITE" id="PS51462">
    <property type="entry name" value="NUDIX"/>
    <property type="match status" value="1"/>
</dbReference>
<organism evidence="7">
    <name type="scientific">Melanaphis sacchari</name>
    <dbReference type="NCBI Taxonomy" id="742174"/>
    <lineage>
        <taxon>Eukaryota</taxon>
        <taxon>Metazoa</taxon>
        <taxon>Ecdysozoa</taxon>
        <taxon>Arthropoda</taxon>
        <taxon>Hexapoda</taxon>
        <taxon>Insecta</taxon>
        <taxon>Pterygota</taxon>
        <taxon>Neoptera</taxon>
        <taxon>Paraneoptera</taxon>
        <taxon>Hemiptera</taxon>
        <taxon>Sternorrhyncha</taxon>
        <taxon>Aphidomorpha</taxon>
        <taxon>Aphidoidea</taxon>
        <taxon>Aphididae</taxon>
        <taxon>Aphidini</taxon>
        <taxon>Melanaphis</taxon>
    </lineage>
</organism>
<sequence length="148" mass="17320">MSKAVRRAAGFVIYRKNCDEIVEYLLMQASYENHHWTPPKGHLEENESNMDAAIRETDEEAGIKVKDLSVHHNFEKVLKYDPKDKPFSKQVTYWLARLINPDTPVVLSNEHQDYKWLPLIEAKNLAAYPEMQELLDDCENYLVKTNIK</sequence>
<dbReference type="Gene3D" id="3.90.79.10">
    <property type="entry name" value="Nucleoside Triphosphate Pyrophosphohydrolase"/>
    <property type="match status" value="1"/>
</dbReference>
<evidence type="ECO:0000256" key="3">
    <source>
        <dbReference type="ARBA" id="ARBA00022741"/>
    </source>
</evidence>
<keyword evidence="4" id="KW-0378">Hydrolase</keyword>
<comment type="similarity">
    <text evidence="1">Belongs to the Nudix hydrolase family.</text>
</comment>
<dbReference type="GO" id="GO:0006754">
    <property type="term" value="P:ATP biosynthetic process"/>
    <property type="evidence" value="ECO:0007669"/>
    <property type="project" value="TreeGrafter"/>
</dbReference>
<dbReference type="InterPro" id="IPR015797">
    <property type="entry name" value="NUDIX_hydrolase-like_dom_sf"/>
</dbReference>
<keyword evidence="3" id="KW-0547">Nucleotide-binding</keyword>
<dbReference type="PRINTS" id="PR01405">
    <property type="entry name" value="TETRPHPHTASE"/>
</dbReference>
<evidence type="ECO:0000256" key="2">
    <source>
        <dbReference type="ARBA" id="ARBA00018911"/>
    </source>
</evidence>
<name>A0A2H8THJ1_9HEMI</name>
<dbReference type="InterPro" id="IPR000086">
    <property type="entry name" value="NUDIX_hydrolase_dom"/>
</dbReference>
<dbReference type="EMBL" id="GFXV01001685">
    <property type="protein sequence ID" value="MBW13490.1"/>
    <property type="molecule type" value="Transcribed_RNA"/>
</dbReference>
<accession>A0A2H8THJ1</accession>
<dbReference type="PANTHER" id="PTHR21340:SF0">
    <property type="entry name" value="BIS(5'-NUCLEOSYL)-TETRAPHOSPHATASE [ASYMMETRICAL]"/>
    <property type="match status" value="1"/>
</dbReference>
<proteinExistence type="inferred from homology"/>
<evidence type="ECO:0000313" key="7">
    <source>
        <dbReference type="EMBL" id="MBW13490.1"/>
    </source>
</evidence>
<dbReference type="GO" id="GO:0004081">
    <property type="term" value="F:bis(5'-nucleosyl)-tetraphosphatase (asymmetrical) activity"/>
    <property type="evidence" value="ECO:0007669"/>
    <property type="project" value="TreeGrafter"/>
</dbReference>
<evidence type="ECO:0000256" key="4">
    <source>
        <dbReference type="ARBA" id="ARBA00022801"/>
    </source>
</evidence>
<dbReference type="PANTHER" id="PTHR21340">
    <property type="entry name" value="DIADENOSINE 5,5-P1,P4-TETRAPHOSPHATE PYROPHOSPHOHYDROLASE MUTT"/>
    <property type="match status" value="1"/>
</dbReference>